<evidence type="ECO:0000313" key="4">
    <source>
        <dbReference type="Proteomes" id="UP000228775"/>
    </source>
</evidence>
<sequence>MTRERLLQRFLEIMPGFVSWNLILFPFWGALVAPVVVAYFILFFDIYWLYKSFTLALFAFISHLRIQASKKMDWLGELQFFPDWEKVHHIIIVCTYKEPLYIVERTLNSITSQTMPKEQISVVMGFEAREKDWQSKASELKKKFHGKFAHLLFSEHTLIPGETAGKHSNARAAIFLAKKKLIDTKKIDINYCTVTSCDADHVFHHNHFAYLSYEFLDDPNRYERFWQPAIGFYNNIWRLPAISRVANTLSSIWITAAQSRTDRLINQQNYSLSFRLLDRIGYWDPDVIPEDWHIFFKAYFETDGRAEVRPIFLPLSADAAESTSFLKTMKNQYEQFKRWAWGVCDDPYVIKKYFSSKKINFWDKTVRIARPLADHFLWPVYWFIITWGVNIPMLLNKNFTKTALGFNLPKFSSFIMTLSLLFLFIIVFIDLRQRPPRPKEIPRYRSWLTPLEFILIPISGFIFGALPGLDAHTRLMLGKYIEYRVTEKV</sequence>
<gene>
    <name evidence="3" type="ORF">COS76_03775</name>
</gene>
<feature type="transmembrane region" description="Helical" evidence="1">
    <location>
        <begin position="411"/>
        <end position="431"/>
    </location>
</feature>
<dbReference type="AlphaFoldDB" id="A0A2M7AW86"/>
<feature type="domain" description="Glycosyltransferase 2-like" evidence="2">
    <location>
        <begin position="195"/>
        <end position="425"/>
    </location>
</feature>
<dbReference type="InterPro" id="IPR001173">
    <property type="entry name" value="Glyco_trans_2-like"/>
</dbReference>
<feature type="transmembrane region" description="Helical" evidence="1">
    <location>
        <begin position="20"/>
        <end position="42"/>
    </location>
</feature>
<evidence type="ECO:0000256" key="1">
    <source>
        <dbReference type="SAM" id="Phobius"/>
    </source>
</evidence>
<organism evidence="3 4">
    <name type="scientific">Candidatus Portnoybacteria bacterium CG06_land_8_20_14_3_00_39_12</name>
    <dbReference type="NCBI Taxonomy" id="1974809"/>
    <lineage>
        <taxon>Bacteria</taxon>
        <taxon>Candidatus Portnoyibacteriota</taxon>
    </lineage>
</organism>
<accession>A0A2M7AW86</accession>
<keyword evidence="1" id="KW-0812">Transmembrane</keyword>
<dbReference type="SUPFAM" id="SSF53448">
    <property type="entry name" value="Nucleotide-diphospho-sugar transferases"/>
    <property type="match status" value="1"/>
</dbReference>
<dbReference type="Gene3D" id="3.90.550.10">
    <property type="entry name" value="Spore Coat Polysaccharide Biosynthesis Protein SpsA, Chain A"/>
    <property type="match status" value="1"/>
</dbReference>
<dbReference type="PANTHER" id="PTHR36851:SF1">
    <property type="entry name" value="GLYCO_TRANS_2-LIKE DOMAIN-CONTAINING PROTEIN"/>
    <property type="match status" value="1"/>
</dbReference>
<dbReference type="Pfam" id="PF13632">
    <property type="entry name" value="Glyco_trans_2_3"/>
    <property type="match status" value="1"/>
</dbReference>
<keyword evidence="1" id="KW-0472">Membrane</keyword>
<dbReference type="EMBL" id="PEVY01000080">
    <property type="protein sequence ID" value="PIU74872.1"/>
    <property type="molecule type" value="Genomic_DNA"/>
</dbReference>
<dbReference type="InterPro" id="IPR029044">
    <property type="entry name" value="Nucleotide-diphossugar_trans"/>
</dbReference>
<dbReference type="Proteomes" id="UP000228775">
    <property type="component" value="Unassembled WGS sequence"/>
</dbReference>
<feature type="transmembrane region" description="Helical" evidence="1">
    <location>
        <begin position="376"/>
        <end position="395"/>
    </location>
</feature>
<keyword evidence="1" id="KW-1133">Transmembrane helix</keyword>
<evidence type="ECO:0000313" key="3">
    <source>
        <dbReference type="EMBL" id="PIU74872.1"/>
    </source>
</evidence>
<evidence type="ECO:0000259" key="2">
    <source>
        <dbReference type="Pfam" id="PF13632"/>
    </source>
</evidence>
<protein>
    <recommendedName>
        <fullName evidence="2">Glycosyltransferase 2-like domain-containing protein</fullName>
    </recommendedName>
</protein>
<comment type="caution">
    <text evidence="3">The sequence shown here is derived from an EMBL/GenBank/DDBJ whole genome shotgun (WGS) entry which is preliminary data.</text>
</comment>
<dbReference type="PANTHER" id="PTHR36851">
    <property type="entry name" value="UNNAMED PRODUCT"/>
    <property type="match status" value="1"/>
</dbReference>
<feature type="transmembrane region" description="Helical" evidence="1">
    <location>
        <begin position="48"/>
        <end position="66"/>
    </location>
</feature>
<feature type="transmembrane region" description="Helical" evidence="1">
    <location>
        <begin position="451"/>
        <end position="469"/>
    </location>
</feature>
<proteinExistence type="predicted"/>
<name>A0A2M7AW86_9BACT</name>
<reference evidence="4" key="1">
    <citation type="submission" date="2017-09" db="EMBL/GenBank/DDBJ databases">
        <title>Depth-based differentiation of microbial function through sediment-hosted aquifers and enrichment of novel symbionts in the deep terrestrial subsurface.</title>
        <authorList>
            <person name="Probst A.J."/>
            <person name="Ladd B."/>
            <person name="Jarett J.K."/>
            <person name="Geller-Mcgrath D.E."/>
            <person name="Sieber C.M.K."/>
            <person name="Emerson J.B."/>
            <person name="Anantharaman K."/>
            <person name="Thomas B.C."/>
            <person name="Malmstrom R."/>
            <person name="Stieglmeier M."/>
            <person name="Klingl A."/>
            <person name="Woyke T."/>
            <person name="Ryan C.M."/>
            <person name="Banfield J.F."/>
        </authorList>
    </citation>
    <scope>NUCLEOTIDE SEQUENCE [LARGE SCALE GENOMIC DNA]</scope>
</reference>